<dbReference type="InterPro" id="IPR036397">
    <property type="entry name" value="RNaseH_sf"/>
</dbReference>
<evidence type="ECO:0000256" key="5">
    <source>
        <dbReference type="ARBA" id="ARBA00022759"/>
    </source>
</evidence>
<dbReference type="CDD" id="cd09274">
    <property type="entry name" value="RNase_HI_RT_Ty3"/>
    <property type="match status" value="1"/>
</dbReference>
<dbReference type="InterPro" id="IPR054465">
    <property type="entry name" value="Integrase_p58-like_C"/>
</dbReference>
<feature type="region of interest" description="Disordered" evidence="8">
    <location>
        <begin position="387"/>
        <end position="416"/>
    </location>
</feature>
<dbReference type="Pfam" id="PF22938">
    <property type="entry name" value="Integrase_p58_C"/>
    <property type="match status" value="1"/>
</dbReference>
<evidence type="ECO:0000256" key="8">
    <source>
        <dbReference type="SAM" id="MobiDB-lite"/>
    </source>
</evidence>
<dbReference type="SUPFAM" id="SSF56672">
    <property type="entry name" value="DNA/RNA polymerases"/>
    <property type="match status" value="1"/>
</dbReference>
<organism evidence="10 11">
    <name type="scientific">Cordylochernes scorpioides</name>
    <dbReference type="NCBI Taxonomy" id="51811"/>
    <lineage>
        <taxon>Eukaryota</taxon>
        <taxon>Metazoa</taxon>
        <taxon>Ecdysozoa</taxon>
        <taxon>Arthropoda</taxon>
        <taxon>Chelicerata</taxon>
        <taxon>Arachnida</taxon>
        <taxon>Pseudoscorpiones</taxon>
        <taxon>Cheliferoidea</taxon>
        <taxon>Chernetidae</taxon>
        <taxon>Cordylochernes</taxon>
    </lineage>
</organism>
<evidence type="ECO:0000256" key="2">
    <source>
        <dbReference type="ARBA" id="ARBA00022679"/>
    </source>
</evidence>
<keyword evidence="5" id="KW-0255">Endonuclease</keyword>
<evidence type="ECO:0000313" key="10">
    <source>
        <dbReference type="EMBL" id="UYV64632.1"/>
    </source>
</evidence>
<dbReference type="InterPro" id="IPR012337">
    <property type="entry name" value="RNaseH-like_sf"/>
</dbReference>
<feature type="compositionally biased region" description="Polar residues" evidence="8">
    <location>
        <begin position="395"/>
        <end position="416"/>
    </location>
</feature>
<name>A0ABY6K720_9ARAC</name>
<keyword evidence="6" id="KW-0378">Hydrolase</keyword>
<evidence type="ECO:0000256" key="1">
    <source>
        <dbReference type="ARBA" id="ARBA00012493"/>
    </source>
</evidence>
<evidence type="ECO:0000256" key="4">
    <source>
        <dbReference type="ARBA" id="ARBA00022722"/>
    </source>
</evidence>
<evidence type="ECO:0000313" key="11">
    <source>
        <dbReference type="Proteomes" id="UP001235939"/>
    </source>
</evidence>
<dbReference type="InterPro" id="IPR041588">
    <property type="entry name" value="Integrase_H2C2"/>
</dbReference>
<dbReference type="PROSITE" id="PS50994">
    <property type="entry name" value="INTEGRASE"/>
    <property type="match status" value="2"/>
</dbReference>
<evidence type="ECO:0000256" key="6">
    <source>
        <dbReference type="ARBA" id="ARBA00022801"/>
    </source>
</evidence>
<proteinExistence type="predicted"/>
<dbReference type="Pfam" id="PF17917">
    <property type="entry name" value="RT_RNaseH"/>
    <property type="match status" value="1"/>
</dbReference>
<accession>A0ABY6K720</accession>
<evidence type="ECO:0000259" key="9">
    <source>
        <dbReference type="PROSITE" id="PS50994"/>
    </source>
</evidence>
<feature type="domain" description="Integrase catalytic" evidence="9">
    <location>
        <begin position="6"/>
        <end position="164"/>
    </location>
</feature>
<dbReference type="InterPro" id="IPR041373">
    <property type="entry name" value="RT_RNaseH"/>
</dbReference>
<keyword evidence="2" id="KW-0808">Transferase</keyword>
<dbReference type="Pfam" id="PF00665">
    <property type="entry name" value="rve"/>
    <property type="match status" value="1"/>
</dbReference>
<dbReference type="Proteomes" id="UP001235939">
    <property type="component" value="Chromosome 03"/>
</dbReference>
<dbReference type="InterPro" id="IPR043502">
    <property type="entry name" value="DNA/RNA_pol_sf"/>
</dbReference>
<keyword evidence="7" id="KW-0695">RNA-directed DNA polymerase</keyword>
<gene>
    <name evidence="10" type="ORF">LAZ67_3001404</name>
</gene>
<protein>
    <recommendedName>
        <fullName evidence="1">RNA-directed DNA polymerase</fullName>
        <ecNumber evidence="1">2.7.7.49</ecNumber>
    </recommendedName>
</protein>
<dbReference type="PANTHER" id="PTHR37984">
    <property type="entry name" value="PROTEIN CBG26694"/>
    <property type="match status" value="1"/>
</dbReference>
<keyword evidence="3" id="KW-0548">Nucleotidyltransferase</keyword>
<evidence type="ECO:0000256" key="7">
    <source>
        <dbReference type="ARBA" id="ARBA00022918"/>
    </source>
</evidence>
<dbReference type="Gene3D" id="1.10.340.70">
    <property type="match status" value="1"/>
</dbReference>
<keyword evidence="4" id="KW-0540">Nuclease</keyword>
<sequence>MGNLPLAEKPFDVVALDSILGLGDYNSTKNCLHVIVDHHSRYIWAYPSKSTPIATYINIINQLLNVGKPKIIVTDRYPSFVSKRFNKFIQEKGIKHVMTSPSHLQCNGLVERANATIISKLRLHHQQNPRIPWPKLLQKALEEYRSIPHSITKMPPVYLLFGITPSYINKLTKAYPPIEEARRIANENTEKLHLKLVKRYNESHKTPNLKIGDKVLHKIPFQSGQGKLMPAFYPEPYTIISIPSPQTIEIDKPCQPENKHATIVNISKVKLWDPVTENNTEPPFPFQEEEDLEGCLGVEPNKQASTDSPQVLFSSIKKNPDHPTEPLEKLMLVSVDTQTESEPVVSCEVFQRSTYRWNARSPKKYLIAARVQEPSEWYKITTQLKLSTNKEEEPQQPSTSTSIPVKKFNSNSSKAQYQPFPRTAAATHHQQEPYKSINQPPYPCKICASHQLPNQFHFHRDCPLKNNNHPKRINPDASSLGVAGVLKQPDEQGILHPIGYFSRKLHPYEQNYTASEIETLAIINSVQRFHTYLHNIHFTLHTDHLPLKWIKNVKNPQGRLFRWSLILSQYSFDIKHIKGLNNIEADMLSRAPVSFYLTYNELKEHQSTEQISSAKIKIQNGLYIIHKKGFKIAYVPQTLRHKLLNKVHTKHGHIETTQMTKIISPHYYWPHMTRDIANYTKHCETCQFNKSRDNRIVYGPLQQMPIATHPNHIFSLYTLGGLHNYGTTRHSIHMILDHHSRFLCAFPTKSVSTDSYITCLRNLFQINKPEILITDRNAAFLSNKFKHFLDRNNVNHLLTSAHHPETNAKVERLNSTIINRLRCEYNANLNIPWTKYIPKITESYNETVHTTTGFTPKFLYYGIQPQYIEHDTETHTPIEKARKLAIERTIKSHEQSKQLYDIKHPEPIFKEGDQVLVKTFIYPNTGKLTQRYRGPFSILKQLSPVTYEINKPNLPQRKQTEIIHSNKLKLFYPETDFLLHYSTNIENDLIANQNSNTKLIDIDDKPRFLQEGHILDMDNEEQISAPILKPSQIT</sequence>
<dbReference type="SUPFAM" id="SSF53098">
    <property type="entry name" value="Ribonuclease H-like"/>
    <property type="match status" value="2"/>
</dbReference>
<dbReference type="Pfam" id="PF17921">
    <property type="entry name" value="Integrase_H2C2"/>
    <property type="match status" value="1"/>
</dbReference>
<dbReference type="Gene3D" id="3.30.420.10">
    <property type="entry name" value="Ribonuclease H-like superfamily/Ribonuclease H"/>
    <property type="match status" value="2"/>
</dbReference>
<dbReference type="InterPro" id="IPR001584">
    <property type="entry name" value="Integrase_cat-core"/>
</dbReference>
<dbReference type="EC" id="2.7.7.49" evidence="1"/>
<reference evidence="10 11" key="1">
    <citation type="submission" date="2022-01" db="EMBL/GenBank/DDBJ databases">
        <title>A chromosomal length assembly of Cordylochernes scorpioides.</title>
        <authorList>
            <person name="Zeh D."/>
            <person name="Zeh J."/>
        </authorList>
    </citation>
    <scope>NUCLEOTIDE SEQUENCE [LARGE SCALE GENOMIC DNA]</scope>
    <source>
        <strain evidence="10">IN4F17</strain>
        <tissue evidence="10">Whole Body</tissue>
    </source>
</reference>
<dbReference type="InterPro" id="IPR050951">
    <property type="entry name" value="Retrovirus_Pol_polyprotein"/>
</dbReference>
<dbReference type="PANTHER" id="PTHR37984:SF5">
    <property type="entry name" value="PROTEIN NYNRIN-LIKE"/>
    <property type="match status" value="1"/>
</dbReference>
<keyword evidence="11" id="KW-1185">Reference proteome</keyword>
<evidence type="ECO:0000256" key="3">
    <source>
        <dbReference type="ARBA" id="ARBA00022695"/>
    </source>
</evidence>
<feature type="domain" description="Integrase catalytic" evidence="9">
    <location>
        <begin position="706"/>
        <end position="864"/>
    </location>
</feature>
<dbReference type="EMBL" id="CP092865">
    <property type="protein sequence ID" value="UYV64632.1"/>
    <property type="molecule type" value="Genomic_DNA"/>
</dbReference>